<comment type="caution">
    <text evidence="1">The sequence shown here is derived from an EMBL/GenBank/DDBJ whole genome shotgun (WGS) entry which is preliminary data.</text>
</comment>
<dbReference type="AlphaFoldDB" id="A0A8H7UBK0"/>
<sequence>MDQPDNTSKCTLNLGYLTTLVLCEPALASTSTLSIVGFMSSTRSAALPVIARHMVAPLNNTDLAQLLHSSMGQNDSVAVISLSKERFATLDTLQGSRSMVLSILHEGVAI</sequence>
<gene>
    <name evidence="1" type="ORF">INT44_007165</name>
</gene>
<dbReference type="Proteomes" id="UP000612746">
    <property type="component" value="Unassembled WGS sequence"/>
</dbReference>
<evidence type="ECO:0000313" key="1">
    <source>
        <dbReference type="EMBL" id="KAG2173574.1"/>
    </source>
</evidence>
<name>A0A8H7UBK0_9FUNG</name>
<protein>
    <submittedName>
        <fullName evidence="1">Uncharacterized protein</fullName>
    </submittedName>
</protein>
<dbReference type="OrthoDB" id="10426491at2759"/>
<organism evidence="1 2">
    <name type="scientific">Umbelopsis vinacea</name>
    <dbReference type="NCBI Taxonomy" id="44442"/>
    <lineage>
        <taxon>Eukaryota</taxon>
        <taxon>Fungi</taxon>
        <taxon>Fungi incertae sedis</taxon>
        <taxon>Mucoromycota</taxon>
        <taxon>Mucoromycotina</taxon>
        <taxon>Umbelopsidomycetes</taxon>
        <taxon>Umbelopsidales</taxon>
        <taxon>Umbelopsidaceae</taxon>
        <taxon>Umbelopsis</taxon>
    </lineage>
</organism>
<evidence type="ECO:0000313" key="2">
    <source>
        <dbReference type="Proteomes" id="UP000612746"/>
    </source>
</evidence>
<accession>A0A8H7UBK0</accession>
<proteinExistence type="predicted"/>
<dbReference type="EMBL" id="JAEPRA010000018">
    <property type="protein sequence ID" value="KAG2173574.1"/>
    <property type="molecule type" value="Genomic_DNA"/>
</dbReference>
<keyword evidence="2" id="KW-1185">Reference proteome</keyword>
<reference evidence="1" key="1">
    <citation type="submission" date="2020-12" db="EMBL/GenBank/DDBJ databases">
        <title>Metabolic potential, ecology and presence of endohyphal bacteria is reflected in genomic diversity of Mucoromycotina.</title>
        <authorList>
            <person name="Muszewska A."/>
            <person name="Okrasinska A."/>
            <person name="Steczkiewicz K."/>
            <person name="Drgas O."/>
            <person name="Orlowska M."/>
            <person name="Perlinska-Lenart U."/>
            <person name="Aleksandrzak-Piekarczyk T."/>
            <person name="Szatraj K."/>
            <person name="Zielenkiewicz U."/>
            <person name="Pilsyk S."/>
            <person name="Malc E."/>
            <person name="Mieczkowski P."/>
            <person name="Kruszewska J.S."/>
            <person name="Biernat P."/>
            <person name="Pawlowska J."/>
        </authorList>
    </citation>
    <scope>NUCLEOTIDE SEQUENCE</scope>
    <source>
        <strain evidence="1">WA0000051536</strain>
    </source>
</reference>